<keyword evidence="1" id="KW-0472">Membrane</keyword>
<evidence type="ECO:0000313" key="3">
    <source>
        <dbReference type="Proteomes" id="UP000032027"/>
    </source>
</evidence>
<feature type="transmembrane region" description="Helical" evidence="1">
    <location>
        <begin position="20"/>
        <end position="42"/>
    </location>
</feature>
<reference evidence="2 3" key="2">
    <citation type="journal article" date="2016" name="ISME J.">
        <title>Physiological and genomic characterization of two novel marine thaumarchaeal strains indicates niche differentiation.</title>
        <authorList>
            <person name="Bayer B."/>
            <person name="Vojvoda J."/>
            <person name="Offre P."/>
            <person name="Alves R.J."/>
            <person name="Elisabeth N.H."/>
            <person name="Garcia J.A."/>
            <person name="Volland J.M."/>
            <person name="Srivastava A."/>
            <person name="Schleper C."/>
            <person name="Herndl G.J."/>
        </authorList>
    </citation>
    <scope>NUCLEOTIDE SEQUENCE [LARGE SCALE GENOMIC DNA]</scope>
    <source>
        <strain evidence="2 3">D3C</strain>
    </source>
</reference>
<evidence type="ECO:0000313" key="2">
    <source>
        <dbReference type="EMBL" id="AJM91557.1"/>
    </source>
</evidence>
<organism evidence="2 3">
    <name type="scientific">Nitrosopumilus piranensis</name>
    <dbReference type="NCBI Taxonomy" id="1582439"/>
    <lineage>
        <taxon>Archaea</taxon>
        <taxon>Nitrososphaerota</taxon>
        <taxon>Nitrososphaeria</taxon>
        <taxon>Nitrosopumilales</taxon>
        <taxon>Nitrosopumilaceae</taxon>
        <taxon>Nitrosopumilus</taxon>
    </lineage>
</organism>
<dbReference type="OrthoDB" id="11280at2157"/>
<reference evidence="2 3" key="3">
    <citation type="journal article" date="2019" name="Int. J. Syst. Evol. Microbiol.">
        <title>Nitrosopumilus adriaticus sp. nov. and Nitrosopumilus piranensis sp. nov., two ammonia-oxidizing archaea from the Adriatic Sea and members of the class Nitrososphaeria.</title>
        <authorList>
            <person name="Bayer B."/>
            <person name="Vojvoda J."/>
            <person name="Reinthaler T."/>
            <person name="Reyes C."/>
            <person name="Pinto M."/>
            <person name="Herndl G.J."/>
        </authorList>
    </citation>
    <scope>NUCLEOTIDE SEQUENCE [LARGE SCALE GENOMIC DNA]</scope>
    <source>
        <strain evidence="2 3">D3C</strain>
    </source>
</reference>
<evidence type="ECO:0000256" key="1">
    <source>
        <dbReference type="SAM" id="Phobius"/>
    </source>
</evidence>
<dbReference type="Proteomes" id="UP000032027">
    <property type="component" value="Chromosome"/>
</dbReference>
<feature type="transmembrane region" description="Helical" evidence="1">
    <location>
        <begin position="48"/>
        <end position="67"/>
    </location>
</feature>
<dbReference type="RefSeq" id="WP_148702550.1">
    <property type="nucleotide sequence ID" value="NZ_CP010868.1"/>
</dbReference>
<keyword evidence="1" id="KW-0812">Transmembrane</keyword>
<reference evidence="3" key="1">
    <citation type="submission" date="2015-02" db="EMBL/GenBank/DDBJ databases">
        <title>Characterization of two novel Thaumarchaeota isolated from the Northern Adriatic Sea.</title>
        <authorList>
            <person name="Bayer B."/>
            <person name="Vojvoda J."/>
            <person name="Offre P."/>
            <person name="Srivastava A."/>
            <person name="Elisabeth N."/>
            <person name="Garcia J.A.L."/>
            <person name="Schleper C."/>
            <person name="Herndl G.J."/>
        </authorList>
    </citation>
    <scope>NUCLEOTIDE SEQUENCE [LARGE SCALE GENOMIC DNA]</scope>
    <source>
        <strain evidence="3">D3C</strain>
    </source>
</reference>
<keyword evidence="1" id="KW-1133">Transmembrane helix</keyword>
<dbReference type="AlphaFoldDB" id="A0A0C5C8N0"/>
<dbReference type="GeneID" id="41599506"/>
<dbReference type="HOGENOM" id="CLU_2519882_0_0_2"/>
<dbReference type="STRING" id="1582439.NPIRD3C_0339"/>
<gene>
    <name evidence="2" type="ORF">NPIRD3C_0339</name>
</gene>
<dbReference type="PATRIC" id="fig|1582439.9.peg.341"/>
<name>A0A0C5C8N0_9ARCH</name>
<accession>A0A0C5C8N0</accession>
<proteinExistence type="predicted"/>
<keyword evidence="3" id="KW-1185">Reference proteome</keyword>
<dbReference type="KEGG" id="nid:NPIRD3C_0339"/>
<protein>
    <submittedName>
        <fullName evidence="2">Uncharacterized protein</fullName>
    </submittedName>
</protein>
<sequence length="78" mass="8471">MFNPSKKKTDVSAEVLVNTIWVSSFLAMIFTLPPLGLFLGIYFMTGELVIGAVIGFGVHFVTLAFSGRISKAITKIMS</sequence>
<dbReference type="EMBL" id="CP010868">
    <property type="protein sequence ID" value="AJM91557.1"/>
    <property type="molecule type" value="Genomic_DNA"/>
</dbReference>